<keyword evidence="1 5" id="KW-0479">Metal-binding</keyword>
<keyword evidence="3 5" id="KW-0862">Zinc</keyword>
<dbReference type="PROSITE" id="PS50297">
    <property type="entry name" value="ANK_REP_REGION"/>
    <property type="match status" value="1"/>
</dbReference>
<dbReference type="PROSITE" id="PS50994">
    <property type="entry name" value="INTEGRASE"/>
    <property type="match status" value="1"/>
</dbReference>
<dbReference type="SUPFAM" id="SSF48403">
    <property type="entry name" value="Ankyrin repeat"/>
    <property type="match status" value="1"/>
</dbReference>
<keyword evidence="4" id="KW-0040">ANK repeat</keyword>
<dbReference type="SUPFAM" id="SSF53098">
    <property type="entry name" value="Ribonuclease H-like"/>
    <property type="match status" value="1"/>
</dbReference>
<dbReference type="GO" id="GO:0015074">
    <property type="term" value="P:DNA integration"/>
    <property type="evidence" value="ECO:0007669"/>
    <property type="project" value="InterPro"/>
</dbReference>
<proteinExistence type="predicted"/>
<evidence type="ECO:0000256" key="4">
    <source>
        <dbReference type="PROSITE-ProRule" id="PRU00023"/>
    </source>
</evidence>
<dbReference type="InterPro" id="IPR013103">
    <property type="entry name" value="RVT_2"/>
</dbReference>
<dbReference type="PROSITE" id="PS50088">
    <property type="entry name" value="ANK_REPEAT"/>
    <property type="match status" value="1"/>
</dbReference>
<feature type="compositionally biased region" description="Low complexity" evidence="6">
    <location>
        <begin position="906"/>
        <end position="925"/>
    </location>
</feature>
<protein>
    <submittedName>
        <fullName evidence="9">Retrovirus-related Pol polyprotein from transposon TNT 1-94</fullName>
    </submittedName>
</protein>
<dbReference type="SUPFAM" id="SSF90229">
    <property type="entry name" value="CCCH zinc finger"/>
    <property type="match status" value="1"/>
</dbReference>
<feature type="compositionally biased region" description="Gly residues" evidence="6">
    <location>
        <begin position="613"/>
        <end position="622"/>
    </location>
</feature>
<sequence length="2467" mass="272031">MLYARAASRCSSAFADTHCMGIGGWLSASSSFIWFSEIFTAEQLQTQFQLQDSLQPYIGCFETWAQLALAQCSWQCLRSKHVRFVLPSASDNTSAESGLNKLFSTAEPLCTFLRLAATWAHVHRVQFEVEHLAGSKNDWADKLSRGTTAFLSHRTKDRVRLKGKKSAETTFYASGPGLCGLYTFDRPKMQADGFGGCGDALQLQMWFQPDEVRIDFDAWCSYEMAGEEGADAAFSLIFDHVCTYHGGSVSVDTVEGKGRVLRAERDFEAGERILLEYPLIEAVAAPALPAVRALRTLREEDQLEFPAIFYWAALSSLTTQEDQVYKNKDLSGVVIPTLPSDAASYRGWKNSLIAKLASLDRTGDGVIMRWIQEAFQPSSPAVQTALESSSGGLPRLDAWIAGQLGEPKHMHGEIGLRFQSYLEKAQVQSVPLRGRMMLHEVAKSFALDRMRGANLTQQALLELPLESFSQSDLRAFFHKVEYILNSIPPDSQPSEQTKFVFLYERLKRCNGMRRHVDKIRDSAMSSKRRSFGWLWRRFSEYLDELREDANQDSIRKAFSSQKLSRKEQRQQAAAAAAAKAAAVPKAPPPTKSGDTVAAQPAAPPKKPTKGTPKGNGKGGGGKTKGHEEQPKAAAKAKYKAPCLFFPTGSCTRGENCPFSHDTAEAVPHKAKPKAQAKGGAAPKAPAKATAAAVALASLPSASSMHVLSAVVRACTAPLRAFTRVCAFVAPMLQSAWPATVTAPSFQSSTATPALQSSIVTPSCYEVEWIADSGAGRGLGSSESLLAAGIPSALIQGNLVRSAEPIDFATGGGRRTGSTTIGLHGDIFGRTNTYMLGSSCPLVRSLGQVVEEAGMPFIWLPGGLPYFAASADAIQIACDEAERVYASRVEQNVPIFKERVQIVPGLPASAGSSSPAGPVSAPIAPSDVPRAAAPPERPDHPSDADSEGGVDAMSEELKLARSVEHRLAHFPKSLHCPACKIAKCYRKRIARSRPDPLAERGLDPVTHFGERIAVDFIVVSRSAEITPARPTAEHYVLVIRDEFSGFLLGIPCTSRDSTKIATQIRRFLGPRGVAKSIICKADNAKEFEAAAAEVGVLLEPSLENYFPHNSVLERDVRTYQEAVRATHIAAGFTLFPELWTVTCQYVSVSLALSRTQPQNDDEADDAAAKLNRLQAASGEPFTGPKWLLGQLIYYRVNDKTKIPKFSGSCLPGIFAGWRLDSACRYRGVVHVLDYEKLKTRASGFENLIALPQEEVVVDGPCKLPLHAAQEESLAKFSSERLEDIPPISVPFTDAPIVLPTRKRAEYITLERIIKFGPTDECRGCSFDSSKHNSTCRRRFDALIKADREAREKATRVEPPTAPEAPADHKPAKLAHSDPLAPPRDDPRSHEQPAMPPTVEPVGPRIGGSSTDPVFEVVGQPEHDRWKKLGKARKLATDLPGVGTLVEYALDPVSLLSQELPKYGLKVLRLSEQTVDLSNPQHILQVVEQLKAQHGADLWISLPSSPWSNDFNMYRVGDAFPPKLQTPQRNSQYMLELALQVAEYVILHHGRVVFEWPAACKGWRLPQLQEFLKRHRLYTVRFDSCKLGRKGRKQKLLREQCLFATNDRRVVEVFSQYQCDHRADEHEPAKGNVDTAAVGSHTLPLVTAVVEALFPRQFFQAHVPALSCKPADGSEHESPSCLHHALGLVTMSLTRKEWQNDPEALKAIQQEAQGLRNNETWDDSTACDPSELKAQARALGIDIKIAELLTLCGIKHAELDVSQRKYKGRIVYRGDKVLTQDGDVVFFNEVSTTPTTLTALNVVLWWGAQAGHTTTTADAVQAFLQSSLPDAELTYVVLPPELWLKRWTHRFRKVAVRLRKSLYGHPQAGRLWQDYLLERIKRLNGTEMPGFPSNFVFKFVLDDQTVILILNVYVDDLTLSGPKRLHERFWKSFCEIINTEPPQELTAERAALVLGRLHTVVEGLSFPSITMCMQGYAKQLVDLYIDITQVDVKCLRHVGTPHVSDSSLPDEMFDQPGALQAQASRILMKALWLARLCRPDISFAVGRLASRITVWTRAEDVHVHRLISYVYHTQDYHMLCQAGPHSEVELHVYADADLASCVHTARSTSGMIIMLVSGDARWPIAWQSRRQSSVARSTTEAEIISMSSAVYGEAQPLLDFLSVLCQREVILKLKEDNEATLSILLSGYSVKLRHASRTHRINLASLAETIQQGMTPEYTPTDLQAADGLTKVNTPQQWQRVLQLLCVRISGACFTWCPVPEETQAQALCLHTPEDAPEPSESVQRLISQLWPDGGGPDAQRLEQLLQVAPTEMPVAAGDCVPLPASSFRSEPAVQDGGLVRDASSPERSSSKKRQLASRQHEQTLRAFLQAYQFSEDVTEPRTQASCWSMFRSKYIFPIHVAAQLGDHQLVQLLLKAGADPQAKDSSGKTALDVAREQNRFGSHRRVIEQLQTPVMSLRQAVGMMSPRA</sequence>
<evidence type="ECO:0000313" key="9">
    <source>
        <dbReference type="EMBL" id="OLP99265.1"/>
    </source>
</evidence>
<dbReference type="Gene3D" id="1.25.40.20">
    <property type="entry name" value="Ankyrin repeat-containing domain"/>
    <property type="match status" value="1"/>
</dbReference>
<dbReference type="GO" id="GO:0008270">
    <property type="term" value="F:zinc ion binding"/>
    <property type="evidence" value="ECO:0007669"/>
    <property type="project" value="UniProtKB-KW"/>
</dbReference>
<dbReference type="Pfam" id="PF00023">
    <property type="entry name" value="Ank"/>
    <property type="match status" value="1"/>
</dbReference>
<dbReference type="PANTHER" id="PTHR11439">
    <property type="entry name" value="GAG-POL-RELATED RETROTRANSPOSON"/>
    <property type="match status" value="1"/>
</dbReference>
<dbReference type="SMART" id="SM00356">
    <property type="entry name" value="ZnF_C3H1"/>
    <property type="match status" value="1"/>
</dbReference>
<feature type="zinc finger region" description="C3H1-type" evidence="5">
    <location>
        <begin position="636"/>
        <end position="663"/>
    </location>
</feature>
<dbReference type="InterPro" id="IPR041367">
    <property type="entry name" value="Znf-CCCH_4"/>
</dbReference>
<keyword evidence="2 5" id="KW-0863">Zinc-finger</keyword>
<feature type="domain" description="C3H1-type" evidence="7">
    <location>
        <begin position="636"/>
        <end position="663"/>
    </location>
</feature>
<dbReference type="OrthoDB" id="437506at2759"/>
<feature type="repeat" description="ANK" evidence="4">
    <location>
        <begin position="2396"/>
        <end position="2424"/>
    </location>
</feature>
<feature type="domain" description="Integrase catalytic" evidence="8">
    <location>
        <begin position="999"/>
        <end position="1098"/>
    </location>
</feature>
<evidence type="ECO:0000313" key="10">
    <source>
        <dbReference type="Proteomes" id="UP000186817"/>
    </source>
</evidence>
<keyword evidence="10" id="KW-1185">Reference proteome</keyword>
<feature type="region of interest" description="Disordered" evidence="6">
    <location>
        <begin position="906"/>
        <end position="948"/>
    </location>
</feature>
<dbReference type="Pfam" id="PF18044">
    <property type="entry name" value="zf-CCCH_4"/>
    <property type="match status" value="1"/>
</dbReference>
<dbReference type="EMBL" id="LSRX01000369">
    <property type="protein sequence ID" value="OLP99265.1"/>
    <property type="molecule type" value="Genomic_DNA"/>
</dbReference>
<evidence type="ECO:0000256" key="6">
    <source>
        <dbReference type="SAM" id="MobiDB-lite"/>
    </source>
</evidence>
<dbReference type="InterPro" id="IPR036397">
    <property type="entry name" value="RNaseH_sf"/>
</dbReference>
<dbReference type="Pfam" id="PF07727">
    <property type="entry name" value="RVT_2"/>
    <property type="match status" value="1"/>
</dbReference>
<evidence type="ECO:0000259" key="8">
    <source>
        <dbReference type="PROSITE" id="PS50994"/>
    </source>
</evidence>
<dbReference type="CDD" id="cd09272">
    <property type="entry name" value="RNase_HI_RT_Ty1"/>
    <property type="match status" value="1"/>
</dbReference>
<dbReference type="InterPro" id="IPR036770">
    <property type="entry name" value="Ankyrin_rpt-contain_sf"/>
</dbReference>
<evidence type="ECO:0000256" key="2">
    <source>
        <dbReference type="ARBA" id="ARBA00022771"/>
    </source>
</evidence>
<dbReference type="InterPro" id="IPR012337">
    <property type="entry name" value="RNaseH-like_sf"/>
</dbReference>
<dbReference type="Proteomes" id="UP000186817">
    <property type="component" value="Unassembled WGS sequence"/>
</dbReference>
<evidence type="ECO:0000256" key="3">
    <source>
        <dbReference type="ARBA" id="ARBA00022833"/>
    </source>
</evidence>
<evidence type="ECO:0000256" key="1">
    <source>
        <dbReference type="ARBA" id="ARBA00022723"/>
    </source>
</evidence>
<evidence type="ECO:0000259" key="7">
    <source>
        <dbReference type="PROSITE" id="PS50103"/>
    </source>
</evidence>
<dbReference type="GO" id="GO:0010468">
    <property type="term" value="P:regulation of gene expression"/>
    <property type="evidence" value="ECO:0007669"/>
    <property type="project" value="UniProtKB-ARBA"/>
</dbReference>
<feature type="region of interest" description="Disordered" evidence="6">
    <location>
        <begin position="1346"/>
        <end position="1411"/>
    </location>
</feature>
<dbReference type="InterPro" id="IPR001584">
    <property type="entry name" value="Integrase_cat-core"/>
</dbReference>
<dbReference type="Gene3D" id="3.30.420.10">
    <property type="entry name" value="Ribonuclease H-like superfamily/Ribonuclease H"/>
    <property type="match status" value="1"/>
</dbReference>
<reference evidence="9 10" key="1">
    <citation type="submission" date="2016-02" db="EMBL/GenBank/DDBJ databases">
        <title>Genome analysis of coral dinoflagellate symbionts highlights evolutionary adaptations to a symbiotic lifestyle.</title>
        <authorList>
            <person name="Aranda M."/>
            <person name="Li Y."/>
            <person name="Liew Y.J."/>
            <person name="Baumgarten S."/>
            <person name="Simakov O."/>
            <person name="Wilson M."/>
            <person name="Piel J."/>
            <person name="Ashoor H."/>
            <person name="Bougouffa S."/>
            <person name="Bajic V.B."/>
            <person name="Ryu T."/>
            <person name="Ravasi T."/>
            <person name="Bayer T."/>
            <person name="Micklem G."/>
            <person name="Kim H."/>
            <person name="Bhak J."/>
            <person name="Lajeunesse T.C."/>
            <person name="Voolstra C.R."/>
        </authorList>
    </citation>
    <scope>NUCLEOTIDE SEQUENCE [LARGE SCALE GENOMIC DNA]</scope>
    <source>
        <strain evidence="9 10">CCMP2467</strain>
    </source>
</reference>
<feature type="compositionally biased region" description="Low complexity" evidence="6">
    <location>
        <begin position="572"/>
        <end position="584"/>
    </location>
</feature>
<dbReference type="InterPro" id="IPR000571">
    <property type="entry name" value="Znf_CCCH"/>
</dbReference>
<gene>
    <name evidence="9" type="ORF">AK812_SmicGene18193</name>
</gene>
<name>A0A1Q9DVQ7_SYMMI</name>
<feature type="region of interest" description="Disordered" evidence="6">
    <location>
        <begin position="2330"/>
        <end position="2357"/>
    </location>
</feature>
<dbReference type="Gene3D" id="4.10.1000.10">
    <property type="entry name" value="Zinc finger, CCCH-type"/>
    <property type="match status" value="1"/>
</dbReference>
<dbReference type="InterPro" id="IPR036855">
    <property type="entry name" value="Znf_CCCH_sf"/>
</dbReference>
<organism evidence="9 10">
    <name type="scientific">Symbiodinium microadriaticum</name>
    <name type="common">Dinoflagellate</name>
    <name type="synonym">Zooxanthella microadriatica</name>
    <dbReference type="NCBI Taxonomy" id="2951"/>
    <lineage>
        <taxon>Eukaryota</taxon>
        <taxon>Sar</taxon>
        <taxon>Alveolata</taxon>
        <taxon>Dinophyceae</taxon>
        <taxon>Suessiales</taxon>
        <taxon>Symbiodiniaceae</taxon>
        <taxon>Symbiodinium</taxon>
    </lineage>
</organism>
<dbReference type="PANTHER" id="PTHR11439:SF467">
    <property type="entry name" value="INTEGRASE CATALYTIC DOMAIN-CONTAINING PROTEIN"/>
    <property type="match status" value="1"/>
</dbReference>
<comment type="caution">
    <text evidence="9">The sequence shown here is derived from an EMBL/GenBank/DDBJ whole genome shotgun (WGS) entry which is preliminary data.</text>
</comment>
<dbReference type="InterPro" id="IPR002110">
    <property type="entry name" value="Ankyrin_rpt"/>
</dbReference>
<evidence type="ECO:0000256" key="5">
    <source>
        <dbReference type="PROSITE-ProRule" id="PRU00723"/>
    </source>
</evidence>
<dbReference type="GO" id="GO:0003676">
    <property type="term" value="F:nucleic acid binding"/>
    <property type="evidence" value="ECO:0007669"/>
    <property type="project" value="InterPro"/>
</dbReference>
<dbReference type="PROSITE" id="PS50103">
    <property type="entry name" value="ZF_C3H1"/>
    <property type="match status" value="1"/>
</dbReference>
<feature type="region of interest" description="Disordered" evidence="6">
    <location>
        <begin position="559"/>
        <end position="632"/>
    </location>
</feature>
<accession>A0A1Q9DVQ7</accession>